<evidence type="ECO:0000256" key="3">
    <source>
        <dbReference type="ARBA" id="ARBA00023082"/>
    </source>
</evidence>
<protein>
    <recommendedName>
        <fullName evidence="6">RNA polymerase sigma factor SigI</fullName>
    </recommendedName>
</protein>
<sequence>MLLSIIQGLFKTKQNKRKLGSGTIAGEEEAINDLLLANTSFIKKTAAYICKRPIDEQDEEYSIALNGFHEAVLAYNPKENASLQTLAHLIIKRRLVDFIRKEAARKEKVLLLHTGASDESVDEQHFIWNEQSIESYTEEQLTEARREELIRYGELLAEYNLSFNELTVAAPKHKDARKTAFLVAQIISESEELYQSFIKHKRLPLKDIEALVDVSRKTLERHRKYMIAVILLLNSDFVYIKDYVKGEII</sequence>
<keyword evidence="5 6" id="KW-0804">Transcription</keyword>
<proteinExistence type="inferred from homology"/>
<keyword evidence="6" id="KW-0346">Stress response</keyword>
<dbReference type="SUPFAM" id="SSF88946">
    <property type="entry name" value="Sigma2 domain of RNA polymerase sigma factors"/>
    <property type="match status" value="1"/>
</dbReference>
<comment type="subunit">
    <text evidence="6">Interacts with RsgI.</text>
</comment>
<dbReference type="NCBIfam" id="TIGR02895">
    <property type="entry name" value="spore_sigI"/>
    <property type="match status" value="1"/>
</dbReference>
<dbReference type="Gene3D" id="1.10.1740.10">
    <property type="match status" value="1"/>
</dbReference>
<evidence type="ECO:0000313" key="8">
    <source>
        <dbReference type="Proteomes" id="UP000640786"/>
    </source>
</evidence>
<name>A0ABR8R689_9BACI</name>
<keyword evidence="3 6" id="KW-0731">Sigma factor</keyword>
<evidence type="ECO:0000313" key="7">
    <source>
        <dbReference type="EMBL" id="MBD7943306.1"/>
    </source>
</evidence>
<accession>A0ABR8R689</accession>
<evidence type="ECO:0000256" key="1">
    <source>
        <dbReference type="ARBA" id="ARBA00022490"/>
    </source>
</evidence>
<feature type="short sequence motif" description="Polymerase core binding" evidence="6">
    <location>
        <begin position="59"/>
        <end position="72"/>
    </location>
</feature>
<evidence type="ECO:0000256" key="6">
    <source>
        <dbReference type="HAMAP-Rule" id="MF_02064"/>
    </source>
</evidence>
<keyword evidence="8" id="KW-1185">Reference proteome</keyword>
<dbReference type="EMBL" id="JACSQO010000001">
    <property type="protein sequence ID" value="MBD7943306.1"/>
    <property type="molecule type" value="Genomic_DNA"/>
</dbReference>
<dbReference type="RefSeq" id="WP_191696640.1">
    <property type="nucleotide sequence ID" value="NZ_JACSQO010000001.1"/>
</dbReference>
<organism evidence="7 8">
    <name type="scientific">Psychrobacillus faecigallinarum</name>
    <dbReference type="NCBI Taxonomy" id="2762235"/>
    <lineage>
        <taxon>Bacteria</taxon>
        <taxon>Bacillati</taxon>
        <taxon>Bacillota</taxon>
        <taxon>Bacilli</taxon>
        <taxon>Bacillales</taxon>
        <taxon>Bacillaceae</taxon>
        <taxon>Psychrobacillus</taxon>
    </lineage>
</organism>
<feature type="DNA-binding region" description="H-T-H motif" evidence="6">
    <location>
        <begin position="205"/>
        <end position="224"/>
    </location>
</feature>
<comment type="caution">
    <text evidence="7">The sequence shown here is derived from an EMBL/GenBank/DDBJ whole genome shotgun (WGS) entry which is preliminary data.</text>
</comment>
<evidence type="ECO:0000256" key="4">
    <source>
        <dbReference type="ARBA" id="ARBA00023125"/>
    </source>
</evidence>
<evidence type="ECO:0000256" key="2">
    <source>
        <dbReference type="ARBA" id="ARBA00023015"/>
    </source>
</evidence>
<keyword evidence="1 6" id="KW-0963">Cytoplasm</keyword>
<reference evidence="7 8" key="1">
    <citation type="submission" date="2020-08" db="EMBL/GenBank/DDBJ databases">
        <title>A Genomic Blueprint of the Chicken Gut Microbiome.</title>
        <authorList>
            <person name="Gilroy R."/>
            <person name="Ravi A."/>
            <person name="Getino M."/>
            <person name="Pursley I."/>
            <person name="Horton D.L."/>
            <person name="Alikhan N.-F."/>
            <person name="Baker D."/>
            <person name="Gharbi K."/>
            <person name="Hall N."/>
            <person name="Watson M."/>
            <person name="Adriaenssens E.M."/>
            <person name="Foster-Nyarko E."/>
            <person name="Jarju S."/>
            <person name="Secka A."/>
            <person name="Antonio M."/>
            <person name="Oren A."/>
            <person name="Chaudhuri R."/>
            <person name="La Ragione R.M."/>
            <person name="Hildebrand F."/>
            <person name="Pallen M.J."/>
        </authorList>
    </citation>
    <scope>NUCLEOTIDE SEQUENCE [LARGE SCALE GENOMIC DNA]</scope>
    <source>
        <strain evidence="7 8">Sa2BUA9</strain>
    </source>
</reference>
<keyword evidence="4 6" id="KW-0238">DNA-binding</keyword>
<dbReference type="HAMAP" id="MF_02064">
    <property type="entry name" value="Sigma70_SigI"/>
    <property type="match status" value="1"/>
</dbReference>
<evidence type="ECO:0000256" key="5">
    <source>
        <dbReference type="ARBA" id="ARBA00023163"/>
    </source>
</evidence>
<dbReference type="PIRSF" id="PIRSF038953">
    <property type="entry name" value="SigI"/>
    <property type="match status" value="1"/>
</dbReference>
<dbReference type="InterPro" id="IPR014244">
    <property type="entry name" value="RNA_pol_sigma-I"/>
</dbReference>
<dbReference type="Proteomes" id="UP000640786">
    <property type="component" value="Unassembled WGS sequence"/>
</dbReference>
<keyword evidence="2 6" id="KW-0805">Transcription regulation</keyword>
<comment type="similarity">
    <text evidence="6">Belongs to the sigma-70 factor family. SigI subfamily.</text>
</comment>
<dbReference type="InterPro" id="IPR013325">
    <property type="entry name" value="RNA_pol_sigma_r2"/>
</dbReference>
<comment type="function">
    <text evidence="6">Sigma factors are initiation factors that promote the attachment of RNA polymerase to specific initiation sites and are then released.</text>
</comment>
<gene>
    <name evidence="6 7" type="primary">sigI</name>
    <name evidence="7" type="ORF">H9650_04170</name>
</gene>
<comment type="activity regulation">
    <text evidence="6">Negatively regulated by the anti-sigma-I factor RsgI.</text>
</comment>
<comment type="subcellular location">
    <subcellularLocation>
        <location evidence="6">Cytoplasm</location>
    </subcellularLocation>
</comment>